<dbReference type="InterPro" id="IPR030965">
    <property type="entry name" value="SagB-rel_DH_2"/>
</dbReference>
<dbReference type="Gene3D" id="3.40.109.10">
    <property type="entry name" value="NADH Oxidase"/>
    <property type="match status" value="1"/>
</dbReference>
<sequence length="385" mass="42661">MKLRRCTTVMFEPREEVRLDFAAMLAGRTEPSTTITWVALAAHLEQPVPVTAAQRELLGGLGSRFWTDARDIGCPPGDWQPLLATGLLISDDDEHAAHRQRDEGMRDGHWWPLAALVHRHARWRGVNSAAQMRDSHMVTVNDLRRQLGAPPPAVQPHPGTYQPLPTVEATGYDQLLERRTTCRNFDAARSIDQAQLAQLLQRTVKAQAVVQMEADTTFLKKNVPSGGGLHPTETYLLVQRVEGLAPGLYHYHPVQHALVALPRHCERPLQDVAEAMLSGQDWFSNAAAHLVLVPRFARTNWKYRNHAKAYRALLLDVGHLSQALYMAATEAGLAAFVTAAINEIDTEAVFALDGVTQSPVAIVGVGWRSDTLDTAEFDPNKVVWP</sequence>
<dbReference type="Pfam" id="PF00881">
    <property type="entry name" value="Nitroreductase"/>
    <property type="match status" value="1"/>
</dbReference>
<dbReference type="PANTHER" id="PTHR43745:SF2">
    <property type="entry name" value="NITROREDUCTASE MJ1384-RELATED"/>
    <property type="match status" value="1"/>
</dbReference>
<dbReference type="NCBIfam" id="TIGR03605">
    <property type="entry name" value="antibiot_sagB"/>
    <property type="match status" value="1"/>
</dbReference>
<proteinExistence type="predicted"/>
<dbReference type="SUPFAM" id="SSF55469">
    <property type="entry name" value="FMN-dependent nitroreductase-like"/>
    <property type="match status" value="1"/>
</dbReference>
<dbReference type="NCBIfam" id="TIGR04511">
    <property type="entry name" value="SagB_rel_DH_2"/>
    <property type="match status" value="1"/>
</dbReference>
<dbReference type="InterPro" id="IPR000415">
    <property type="entry name" value="Nitroreductase-like"/>
</dbReference>
<name>A0ABY9YE86_9GAMM</name>
<dbReference type="InterPro" id="IPR020051">
    <property type="entry name" value="SagB-type_dehydrogenase"/>
</dbReference>
<dbReference type="EMBL" id="CP115543">
    <property type="protein sequence ID" value="WNH49008.1"/>
    <property type="molecule type" value="Genomic_DNA"/>
</dbReference>
<evidence type="ECO:0000313" key="3">
    <source>
        <dbReference type="Proteomes" id="UP001305421"/>
    </source>
</evidence>
<feature type="domain" description="Nitroreductase" evidence="1">
    <location>
        <begin position="177"/>
        <end position="367"/>
    </location>
</feature>
<dbReference type="Proteomes" id="UP001305421">
    <property type="component" value="Chromosome"/>
</dbReference>
<evidence type="ECO:0000313" key="2">
    <source>
        <dbReference type="EMBL" id="WNH49008.1"/>
    </source>
</evidence>
<dbReference type="CDD" id="cd02142">
    <property type="entry name" value="McbC_SagB-like_oxidoreductase"/>
    <property type="match status" value="1"/>
</dbReference>
<gene>
    <name evidence="2" type="ORF">PDM28_01340</name>
</gene>
<keyword evidence="3" id="KW-1185">Reference proteome</keyword>
<dbReference type="InterPro" id="IPR052544">
    <property type="entry name" value="Bacteriocin_Proc_Enz"/>
</dbReference>
<evidence type="ECO:0000259" key="1">
    <source>
        <dbReference type="Pfam" id="PF00881"/>
    </source>
</evidence>
<organism evidence="2 3">
    <name type="scientific">Stenotrophomonas aracearum</name>
    <dbReference type="NCBI Taxonomy" id="3003272"/>
    <lineage>
        <taxon>Bacteria</taxon>
        <taxon>Pseudomonadati</taxon>
        <taxon>Pseudomonadota</taxon>
        <taxon>Gammaproteobacteria</taxon>
        <taxon>Lysobacterales</taxon>
        <taxon>Lysobacteraceae</taxon>
        <taxon>Stenotrophomonas</taxon>
    </lineage>
</organism>
<protein>
    <submittedName>
        <fullName evidence="2">Peptide maturation dehydrogenase</fullName>
    </submittedName>
</protein>
<dbReference type="PANTHER" id="PTHR43745">
    <property type="entry name" value="NITROREDUCTASE MJ1384-RELATED"/>
    <property type="match status" value="1"/>
</dbReference>
<dbReference type="RefSeq" id="WP_102947169.1">
    <property type="nucleotide sequence ID" value="NZ_CP115543.1"/>
</dbReference>
<reference evidence="2 3" key="1">
    <citation type="submission" date="2022-12" db="EMBL/GenBank/DDBJ databases">
        <title>Two new species, Stenotrophomonas aracearum and Stenotrophomonas oahuensis, isolated from Anthurium (Araceae family) in Hawaii.</title>
        <authorList>
            <person name="Chunag S.C."/>
            <person name="Dobhal S."/>
            <person name="Alvarez A."/>
            <person name="Arif M."/>
        </authorList>
    </citation>
    <scope>NUCLEOTIDE SEQUENCE [LARGE SCALE GENOMIC DNA]</scope>
    <source>
        <strain evidence="2 3">A5588</strain>
    </source>
</reference>
<dbReference type="InterPro" id="IPR029479">
    <property type="entry name" value="Nitroreductase"/>
</dbReference>
<accession>A0ABY9YE86</accession>